<dbReference type="AlphaFoldDB" id="A0A8J2RKH6"/>
<reference evidence="4" key="1">
    <citation type="submission" date="2021-11" db="EMBL/GenBank/DDBJ databases">
        <authorList>
            <person name="Schell T."/>
        </authorList>
    </citation>
    <scope>NUCLEOTIDE SEQUENCE</scope>
    <source>
        <strain evidence="4">M5</strain>
    </source>
</reference>
<proteinExistence type="inferred from homology"/>
<feature type="compositionally biased region" description="Polar residues" evidence="2">
    <location>
        <begin position="461"/>
        <end position="472"/>
    </location>
</feature>
<gene>
    <name evidence="4" type="ORF">DGAL_LOCUS6808</name>
</gene>
<dbReference type="InterPro" id="IPR019448">
    <property type="entry name" value="NT-C2"/>
</dbReference>
<dbReference type="EMBL" id="CAKKLH010000124">
    <property type="protein sequence ID" value="CAH0104096.1"/>
    <property type="molecule type" value="Genomic_DNA"/>
</dbReference>
<keyword evidence="5" id="KW-1185">Reference proteome</keyword>
<comment type="caution">
    <text evidence="4">The sequence shown here is derived from an EMBL/GenBank/DDBJ whole genome shotgun (WGS) entry which is preliminary data.</text>
</comment>
<feature type="compositionally biased region" description="Low complexity" evidence="2">
    <location>
        <begin position="495"/>
        <end position="517"/>
    </location>
</feature>
<feature type="compositionally biased region" description="Low complexity" evidence="2">
    <location>
        <begin position="346"/>
        <end position="357"/>
    </location>
</feature>
<dbReference type="PANTHER" id="PTHR21456:SF1">
    <property type="entry name" value="C2 NT-TYPE DOMAIN-CONTAINING PROTEIN"/>
    <property type="match status" value="1"/>
</dbReference>
<dbReference type="PANTHER" id="PTHR21456">
    <property type="entry name" value="FAMILY WITH SEQUENCE SIMILARITY 102"/>
    <property type="match status" value="1"/>
</dbReference>
<evidence type="ECO:0000259" key="3">
    <source>
        <dbReference type="PROSITE" id="PS51840"/>
    </source>
</evidence>
<dbReference type="OrthoDB" id="3365224at2759"/>
<evidence type="ECO:0000313" key="4">
    <source>
        <dbReference type="EMBL" id="CAH0104096.1"/>
    </source>
</evidence>
<evidence type="ECO:0000256" key="1">
    <source>
        <dbReference type="ARBA" id="ARBA00034780"/>
    </source>
</evidence>
<evidence type="ECO:0000313" key="5">
    <source>
        <dbReference type="Proteomes" id="UP000789390"/>
    </source>
</evidence>
<evidence type="ECO:0000256" key="2">
    <source>
        <dbReference type="SAM" id="MobiDB-lite"/>
    </source>
</evidence>
<dbReference type="Proteomes" id="UP000789390">
    <property type="component" value="Unassembled WGS sequence"/>
</dbReference>
<sequence>MAFMLKKKRYKFQVELFLEELNAVTFPSAVLFAKLRLLDGGNFCEISSREEVQQHTVRWAAKFPFVCKMSANASTGVLEPCLLRISVRKEVKGGRSYQKLGFADLNLAEFAGSGSTLRRCLLEGYNTRHRQDNSILKVTILMTLLSGDPCFKVPTPRQVSIPVDSPVNNSTMVPSGDFVSDGFGLVGSISGPSTNKSRLVSSNVGGGPETPEPDEISGGSTHDVYSDVMGGLLSLQHVQQPHRDSESLVGSSLPTSAVLAELLPGHSRNSSGTSHSGSGSASGYGSLASQSQHSRQSSSGELGHFRFPSWPVWSPRFSKLRVSKRGGLGHHPLPVVAPSVLLLSADGPSSNTSSSSSGIGGSGGVGIGGDVPETTTMVTLRSHSYNSNNQTSPLPRPHCSWKPISPLAVGRQQPLGLTALKLPSPSDVALRSFVPPATVAAVAAVIIPIPHDESSLGHARNPSNGSGFSDTGSMERPKIAGSVIAGSGLATGTVSSIGSSSSSSASATNTSTSSSGTVDKRKKLEERIESKESRIDARQVIDDLIKSANLEHDVNAGEVSGLQLKDITQNAQSNQWDHGKGKVYSGW</sequence>
<dbReference type="InterPro" id="IPR039931">
    <property type="entry name" value="EEIG1/2-like"/>
</dbReference>
<feature type="compositionally biased region" description="Basic and acidic residues" evidence="2">
    <location>
        <begin position="518"/>
        <end position="532"/>
    </location>
</feature>
<comment type="similarity">
    <text evidence="1">Belongs to the EEIG family.</text>
</comment>
<dbReference type="Pfam" id="PF10358">
    <property type="entry name" value="NT-C2"/>
    <property type="match status" value="1"/>
</dbReference>
<organism evidence="4 5">
    <name type="scientific">Daphnia galeata</name>
    <dbReference type="NCBI Taxonomy" id="27404"/>
    <lineage>
        <taxon>Eukaryota</taxon>
        <taxon>Metazoa</taxon>
        <taxon>Ecdysozoa</taxon>
        <taxon>Arthropoda</taxon>
        <taxon>Crustacea</taxon>
        <taxon>Branchiopoda</taxon>
        <taxon>Diplostraca</taxon>
        <taxon>Cladocera</taxon>
        <taxon>Anomopoda</taxon>
        <taxon>Daphniidae</taxon>
        <taxon>Daphnia</taxon>
    </lineage>
</organism>
<feature type="compositionally biased region" description="Low complexity" evidence="2">
    <location>
        <begin position="265"/>
        <end position="299"/>
    </location>
</feature>
<feature type="region of interest" description="Disordered" evidence="2">
    <location>
        <begin position="495"/>
        <end position="532"/>
    </location>
</feature>
<feature type="compositionally biased region" description="Polar residues" evidence="2">
    <location>
        <begin position="194"/>
        <end position="203"/>
    </location>
</feature>
<accession>A0A8J2RKH6</accession>
<feature type="region of interest" description="Disordered" evidence="2">
    <location>
        <begin position="265"/>
        <end position="301"/>
    </location>
</feature>
<dbReference type="PROSITE" id="PS51840">
    <property type="entry name" value="C2_NT"/>
    <property type="match status" value="1"/>
</dbReference>
<feature type="region of interest" description="Disordered" evidence="2">
    <location>
        <begin position="194"/>
        <end position="223"/>
    </location>
</feature>
<name>A0A8J2RKH6_9CRUS</name>
<feature type="region of interest" description="Disordered" evidence="2">
    <location>
        <begin position="346"/>
        <end position="373"/>
    </location>
</feature>
<feature type="domain" description="C2 NT-type" evidence="3">
    <location>
        <begin position="2"/>
        <end position="144"/>
    </location>
</feature>
<feature type="region of interest" description="Disordered" evidence="2">
    <location>
        <begin position="453"/>
        <end position="475"/>
    </location>
</feature>
<protein>
    <recommendedName>
        <fullName evidence="3">C2 NT-type domain-containing protein</fullName>
    </recommendedName>
</protein>
<feature type="compositionally biased region" description="Gly residues" evidence="2">
    <location>
        <begin position="358"/>
        <end position="369"/>
    </location>
</feature>